<comment type="caution">
    <text evidence="1">The sequence shown here is derived from an EMBL/GenBank/DDBJ whole genome shotgun (WGS) entry which is preliminary data.</text>
</comment>
<accession>A0A448XND3</accession>
<organism evidence="1 2">
    <name type="scientific">Protopolystoma xenopodis</name>
    <dbReference type="NCBI Taxonomy" id="117903"/>
    <lineage>
        <taxon>Eukaryota</taxon>
        <taxon>Metazoa</taxon>
        <taxon>Spiralia</taxon>
        <taxon>Lophotrochozoa</taxon>
        <taxon>Platyhelminthes</taxon>
        <taxon>Monogenea</taxon>
        <taxon>Polyopisthocotylea</taxon>
        <taxon>Polystomatidea</taxon>
        <taxon>Polystomatidae</taxon>
        <taxon>Protopolystoma</taxon>
    </lineage>
</organism>
<gene>
    <name evidence="1" type="ORF">PXEA_LOCUS34362</name>
</gene>
<dbReference type="Proteomes" id="UP000784294">
    <property type="component" value="Unassembled WGS sequence"/>
</dbReference>
<reference evidence="1" key="1">
    <citation type="submission" date="2018-11" db="EMBL/GenBank/DDBJ databases">
        <authorList>
            <consortium name="Pathogen Informatics"/>
        </authorList>
    </citation>
    <scope>NUCLEOTIDE SEQUENCE</scope>
</reference>
<dbReference type="AlphaFoldDB" id="A0A448XND3"/>
<dbReference type="EMBL" id="CAAALY010267048">
    <property type="protein sequence ID" value="VEL40922.1"/>
    <property type="molecule type" value="Genomic_DNA"/>
</dbReference>
<sequence>MMLRMARLTDDAGEASGNVPRPQSDFANVHAYNGLPTSLSVRLLEEVQNGNELEAIHHFDQVIKPKQSCILSRVSGYLSRNNLIVMKADKGETLEVMSRSRRMYRGLHQPERRIDAKRLKYNANQPAFSGEIHV</sequence>
<protein>
    <submittedName>
        <fullName evidence="1">Uncharacterized protein</fullName>
    </submittedName>
</protein>
<name>A0A448XND3_9PLAT</name>
<keyword evidence="2" id="KW-1185">Reference proteome</keyword>
<evidence type="ECO:0000313" key="1">
    <source>
        <dbReference type="EMBL" id="VEL40922.1"/>
    </source>
</evidence>
<proteinExistence type="predicted"/>
<evidence type="ECO:0000313" key="2">
    <source>
        <dbReference type="Proteomes" id="UP000784294"/>
    </source>
</evidence>